<dbReference type="RefSeq" id="WP_066731522.1">
    <property type="nucleotide sequence ID" value="NZ_JAJCIQ010000001.1"/>
</dbReference>
<accession>A0ABS8DB64</accession>
<protein>
    <submittedName>
        <fullName evidence="2">Uncharacterized protein</fullName>
    </submittedName>
</protein>
<name>A0ABS8DB64_9FIRM</name>
<reference evidence="2 3" key="1">
    <citation type="submission" date="2021-10" db="EMBL/GenBank/DDBJ databases">
        <title>Collection of gut derived symbiotic bacterial strains cultured from healthy donors.</title>
        <authorList>
            <person name="Lin H."/>
            <person name="Littmann E."/>
            <person name="Kohout C."/>
            <person name="Pamer E.G."/>
        </authorList>
    </citation>
    <scope>NUCLEOTIDE SEQUENCE [LARGE SCALE GENOMIC DNA]</scope>
    <source>
        <strain evidence="2 3">DFI.1.165</strain>
    </source>
</reference>
<feature type="transmembrane region" description="Helical" evidence="1">
    <location>
        <begin position="37"/>
        <end position="55"/>
    </location>
</feature>
<evidence type="ECO:0000256" key="1">
    <source>
        <dbReference type="SAM" id="Phobius"/>
    </source>
</evidence>
<evidence type="ECO:0000313" key="2">
    <source>
        <dbReference type="EMBL" id="MCB7385662.1"/>
    </source>
</evidence>
<keyword evidence="3" id="KW-1185">Reference proteome</keyword>
<gene>
    <name evidence="2" type="ORF">LIZ65_00020</name>
</gene>
<organism evidence="2 3">
    <name type="scientific">Bariatricus massiliensis</name>
    <dbReference type="NCBI Taxonomy" id="1745713"/>
    <lineage>
        <taxon>Bacteria</taxon>
        <taxon>Bacillati</taxon>
        <taxon>Bacillota</taxon>
        <taxon>Clostridia</taxon>
        <taxon>Lachnospirales</taxon>
        <taxon>Lachnospiraceae</taxon>
        <taxon>Bariatricus</taxon>
    </lineage>
</organism>
<keyword evidence="1" id="KW-0472">Membrane</keyword>
<sequence>MKKTKRILAIIGVVLLVAMYASTLVFAFIDHTKSQGFLKASIACTILVPVLLYAYTMFYKLSHKDNSEDNDSMH</sequence>
<dbReference type="Proteomes" id="UP001299546">
    <property type="component" value="Unassembled WGS sequence"/>
</dbReference>
<evidence type="ECO:0000313" key="3">
    <source>
        <dbReference type="Proteomes" id="UP001299546"/>
    </source>
</evidence>
<comment type="caution">
    <text evidence="2">The sequence shown here is derived from an EMBL/GenBank/DDBJ whole genome shotgun (WGS) entry which is preliminary data.</text>
</comment>
<dbReference type="EMBL" id="JAJCIS010000001">
    <property type="protein sequence ID" value="MCB7385662.1"/>
    <property type="molecule type" value="Genomic_DNA"/>
</dbReference>
<keyword evidence="1" id="KW-1133">Transmembrane helix</keyword>
<proteinExistence type="predicted"/>
<keyword evidence="1" id="KW-0812">Transmembrane</keyword>